<accession>A0ACB7SJ23</accession>
<dbReference type="EMBL" id="CM023484">
    <property type="protein sequence ID" value="KAH6934718.1"/>
    <property type="molecule type" value="Genomic_DNA"/>
</dbReference>
<protein>
    <submittedName>
        <fullName evidence="1">Uncharacterized protein</fullName>
    </submittedName>
</protein>
<sequence length="96" mass="10787">MEASFNGIGERPSGSRRATVHSHVRAQPPSLRLHEGEQRRHSPARRVRSSIRRNADHALRNEGAAPESEDAAPYNTHGTRRRGERAHYVILSIHVP</sequence>
<gene>
    <name evidence="1" type="ORF">HPB50_027429</name>
</gene>
<dbReference type="Proteomes" id="UP000821845">
    <property type="component" value="Chromosome 4"/>
</dbReference>
<reference evidence="1" key="1">
    <citation type="submission" date="2020-05" db="EMBL/GenBank/DDBJ databases">
        <title>Large-scale comparative analyses of tick genomes elucidate their genetic diversity and vector capacities.</title>
        <authorList>
            <person name="Jia N."/>
            <person name="Wang J."/>
            <person name="Shi W."/>
            <person name="Du L."/>
            <person name="Sun Y."/>
            <person name="Zhan W."/>
            <person name="Jiang J."/>
            <person name="Wang Q."/>
            <person name="Zhang B."/>
            <person name="Ji P."/>
            <person name="Sakyi L.B."/>
            <person name="Cui X."/>
            <person name="Yuan T."/>
            <person name="Jiang B."/>
            <person name="Yang W."/>
            <person name="Lam T.T.-Y."/>
            <person name="Chang Q."/>
            <person name="Ding S."/>
            <person name="Wang X."/>
            <person name="Zhu J."/>
            <person name="Ruan X."/>
            <person name="Zhao L."/>
            <person name="Wei J."/>
            <person name="Que T."/>
            <person name="Du C."/>
            <person name="Cheng J."/>
            <person name="Dai P."/>
            <person name="Han X."/>
            <person name="Huang E."/>
            <person name="Gao Y."/>
            <person name="Liu J."/>
            <person name="Shao H."/>
            <person name="Ye R."/>
            <person name="Li L."/>
            <person name="Wei W."/>
            <person name="Wang X."/>
            <person name="Wang C."/>
            <person name="Yang T."/>
            <person name="Huo Q."/>
            <person name="Li W."/>
            <person name="Guo W."/>
            <person name="Chen H."/>
            <person name="Zhou L."/>
            <person name="Ni X."/>
            <person name="Tian J."/>
            <person name="Zhou Y."/>
            <person name="Sheng Y."/>
            <person name="Liu T."/>
            <person name="Pan Y."/>
            <person name="Xia L."/>
            <person name="Li J."/>
            <person name="Zhao F."/>
            <person name="Cao W."/>
        </authorList>
    </citation>
    <scope>NUCLEOTIDE SEQUENCE</scope>
    <source>
        <strain evidence="1">Hyas-2018</strain>
    </source>
</reference>
<keyword evidence="2" id="KW-1185">Reference proteome</keyword>
<organism evidence="1 2">
    <name type="scientific">Hyalomma asiaticum</name>
    <name type="common">Tick</name>
    <dbReference type="NCBI Taxonomy" id="266040"/>
    <lineage>
        <taxon>Eukaryota</taxon>
        <taxon>Metazoa</taxon>
        <taxon>Ecdysozoa</taxon>
        <taxon>Arthropoda</taxon>
        <taxon>Chelicerata</taxon>
        <taxon>Arachnida</taxon>
        <taxon>Acari</taxon>
        <taxon>Parasitiformes</taxon>
        <taxon>Ixodida</taxon>
        <taxon>Ixodoidea</taxon>
        <taxon>Ixodidae</taxon>
        <taxon>Hyalomminae</taxon>
        <taxon>Hyalomma</taxon>
    </lineage>
</organism>
<evidence type="ECO:0000313" key="2">
    <source>
        <dbReference type="Proteomes" id="UP000821845"/>
    </source>
</evidence>
<proteinExistence type="predicted"/>
<comment type="caution">
    <text evidence="1">The sequence shown here is derived from an EMBL/GenBank/DDBJ whole genome shotgun (WGS) entry which is preliminary data.</text>
</comment>
<name>A0ACB7SJ23_HYAAI</name>
<evidence type="ECO:0000313" key="1">
    <source>
        <dbReference type="EMBL" id="KAH6934718.1"/>
    </source>
</evidence>